<evidence type="ECO:0000313" key="2">
    <source>
        <dbReference type="Proteomes" id="UP001168642"/>
    </source>
</evidence>
<protein>
    <submittedName>
        <fullName evidence="1">Uncharacterized protein</fullName>
    </submittedName>
</protein>
<dbReference type="RefSeq" id="WP_302883136.1">
    <property type="nucleotide sequence ID" value="NZ_JAUMIT010000001.1"/>
</dbReference>
<sequence length="137" mass="16259">MILPVYKHLLAKENYNFISSSGNKQLFKTPDISNYELDKTQIILDKIIQQFITNYDVYLDLMEVEVSDETKKLLKSLKSSHYDANLYRLSFEELVLDYDQLFYLVINNLFIQKICLSSDEIKFFNDIKNIKNEIIIK</sequence>
<comment type="caution">
    <text evidence="1">The sequence shown here is derived from an EMBL/GenBank/DDBJ whole genome shotgun (WGS) entry which is preliminary data.</text>
</comment>
<dbReference type="EMBL" id="JAUMIT010000001">
    <property type="protein sequence ID" value="MDO3693889.1"/>
    <property type="molecule type" value="Genomic_DNA"/>
</dbReference>
<reference evidence="1" key="1">
    <citation type="submission" date="2023-07" db="EMBL/GenBank/DDBJ databases">
        <title>Wenyingzhuangia sp. chi5 genome sequencing and assembly.</title>
        <authorList>
            <person name="Park S."/>
        </authorList>
    </citation>
    <scope>NUCLEOTIDE SEQUENCE</scope>
    <source>
        <strain evidence="1">Chi5</strain>
    </source>
</reference>
<accession>A0ABT8VPJ2</accession>
<organism evidence="1 2">
    <name type="scientific">Wenyingzhuangia gilva</name>
    <dbReference type="NCBI Taxonomy" id="3057677"/>
    <lineage>
        <taxon>Bacteria</taxon>
        <taxon>Pseudomonadati</taxon>
        <taxon>Bacteroidota</taxon>
        <taxon>Flavobacteriia</taxon>
        <taxon>Flavobacteriales</taxon>
        <taxon>Flavobacteriaceae</taxon>
        <taxon>Wenyingzhuangia</taxon>
    </lineage>
</organism>
<gene>
    <name evidence="1" type="ORF">QVZ41_03375</name>
</gene>
<name>A0ABT8VPJ2_9FLAO</name>
<proteinExistence type="predicted"/>
<dbReference type="Proteomes" id="UP001168642">
    <property type="component" value="Unassembled WGS sequence"/>
</dbReference>
<evidence type="ECO:0000313" key="1">
    <source>
        <dbReference type="EMBL" id="MDO3693889.1"/>
    </source>
</evidence>
<keyword evidence="2" id="KW-1185">Reference proteome</keyword>